<organism evidence="4">
    <name type="scientific">marine metagenome</name>
    <dbReference type="NCBI Taxonomy" id="408172"/>
    <lineage>
        <taxon>unclassified sequences</taxon>
        <taxon>metagenomes</taxon>
        <taxon>ecological metagenomes</taxon>
    </lineage>
</organism>
<evidence type="ECO:0000256" key="1">
    <source>
        <dbReference type="ARBA" id="ARBA00004370"/>
    </source>
</evidence>
<feature type="domain" description="POTRA" evidence="3">
    <location>
        <begin position="106"/>
        <end position="193"/>
    </location>
</feature>
<comment type="subcellular location">
    <subcellularLocation>
        <location evidence="1">Membrane</location>
    </subcellularLocation>
</comment>
<dbReference type="InterPro" id="IPR034746">
    <property type="entry name" value="POTRA"/>
</dbReference>
<dbReference type="Pfam" id="PF07244">
    <property type="entry name" value="POTRA"/>
    <property type="match status" value="4"/>
</dbReference>
<keyword evidence="2" id="KW-0472">Membrane</keyword>
<dbReference type="Gene3D" id="3.10.20.310">
    <property type="entry name" value="membrane protein fhac"/>
    <property type="match status" value="4"/>
</dbReference>
<evidence type="ECO:0000259" key="3">
    <source>
        <dbReference type="PROSITE" id="PS51779"/>
    </source>
</evidence>
<reference evidence="4" key="1">
    <citation type="submission" date="2018-05" db="EMBL/GenBank/DDBJ databases">
        <authorList>
            <person name="Lanie J.A."/>
            <person name="Ng W.-L."/>
            <person name="Kazmierczak K.M."/>
            <person name="Andrzejewski T.M."/>
            <person name="Davidsen T.M."/>
            <person name="Wayne K.J."/>
            <person name="Tettelin H."/>
            <person name="Glass J.I."/>
            <person name="Rusch D."/>
            <person name="Podicherti R."/>
            <person name="Tsui H.-C.T."/>
            <person name="Winkler M.E."/>
        </authorList>
    </citation>
    <scope>NUCLEOTIDE SEQUENCE</scope>
</reference>
<sequence>ETVEGIFITIFVEENPILGEIRYEGNKKIKNSKIEEETKLVSGQRIRPHQLDKFSQQLKDLYSNEGYLLTEIQVNLVESSVEKVKNKKAQGITKDIVFHITENKKVKIGKIILEGNHEYSSRRLRRILKETKQQRWYLFWRSYFDKEKFGEDKNNLISFYKNKGYRDFTILSDSISYSKNNRKMNLHIKIFEGPRYKYSEFSWEGNELYSNEKLLRRLGLSVGDYFSEEEFNLAVYERMQGLYMDRGYIYSQIDPQVTPVGEDSLSVHFFITENNKVFVRNILISGNTKTRENVVRRELKLFPGDVFNRNKLIRSQREVWILNYFSNV</sequence>
<accession>A0A382QUA7</accession>
<dbReference type="AlphaFoldDB" id="A0A382QUA7"/>
<feature type="domain" description="POTRA" evidence="3">
    <location>
        <begin position="196"/>
        <end position="274"/>
    </location>
</feature>
<gene>
    <name evidence="4" type="ORF">METZ01_LOCUS341299</name>
</gene>
<protein>
    <recommendedName>
        <fullName evidence="3">POTRA domain-containing protein</fullName>
    </recommendedName>
</protein>
<dbReference type="InterPro" id="IPR010827">
    <property type="entry name" value="BamA/TamA_POTRA"/>
</dbReference>
<dbReference type="GO" id="GO:0019867">
    <property type="term" value="C:outer membrane"/>
    <property type="evidence" value="ECO:0007669"/>
    <property type="project" value="InterPro"/>
</dbReference>
<proteinExistence type="predicted"/>
<feature type="non-terminal residue" evidence="4">
    <location>
        <position position="1"/>
    </location>
</feature>
<evidence type="ECO:0000313" key="4">
    <source>
        <dbReference type="EMBL" id="SVC88445.1"/>
    </source>
</evidence>
<dbReference type="EMBL" id="UINC01116592">
    <property type="protein sequence ID" value="SVC88445.1"/>
    <property type="molecule type" value="Genomic_DNA"/>
</dbReference>
<name>A0A382QUA7_9ZZZZ</name>
<evidence type="ECO:0000256" key="2">
    <source>
        <dbReference type="ARBA" id="ARBA00023136"/>
    </source>
</evidence>
<dbReference type="PROSITE" id="PS51779">
    <property type="entry name" value="POTRA"/>
    <property type="match status" value="2"/>
</dbReference>
<feature type="non-terminal residue" evidence="4">
    <location>
        <position position="328"/>
    </location>
</feature>